<feature type="compositionally biased region" description="Polar residues" evidence="2">
    <location>
        <begin position="435"/>
        <end position="445"/>
    </location>
</feature>
<dbReference type="Pfam" id="PF00400">
    <property type="entry name" value="WD40"/>
    <property type="match status" value="3"/>
</dbReference>
<evidence type="ECO:0000256" key="2">
    <source>
        <dbReference type="SAM" id="MobiDB-lite"/>
    </source>
</evidence>
<gene>
    <name evidence="3" type="ORF">CSKR_112277</name>
</gene>
<dbReference type="Gene3D" id="2.130.10.10">
    <property type="entry name" value="YVTN repeat-like/Quinoprotein amine dehydrogenase"/>
    <property type="match status" value="3"/>
</dbReference>
<feature type="region of interest" description="Disordered" evidence="2">
    <location>
        <begin position="499"/>
        <end position="534"/>
    </location>
</feature>
<dbReference type="InterPro" id="IPR036322">
    <property type="entry name" value="WD40_repeat_dom_sf"/>
</dbReference>
<dbReference type="PROSITE" id="PS50082">
    <property type="entry name" value="WD_REPEATS_2"/>
    <property type="match status" value="1"/>
</dbReference>
<feature type="region of interest" description="Disordered" evidence="2">
    <location>
        <begin position="426"/>
        <end position="445"/>
    </location>
</feature>
<proteinExistence type="predicted"/>
<dbReference type="InterPro" id="IPR051859">
    <property type="entry name" value="DCAF"/>
</dbReference>
<dbReference type="PANTHER" id="PTHR19847">
    <property type="entry name" value="DDB1- AND CUL4-ASSOCIATED FACTOR 11"/>
    <property type="match status" value="1"/>
</dbReference>
<name>A0A8T1M0B9_CLOSI</name>
<accession>A0A8T1M0B9</accession>
<evidence type="ECO:0000313" key="3">
    <source>
        <dbReference type="EMBL" id="KAG5442814.1"/>
    </source>
</evidence>
<sequence>MSLISALNQACIKGVYIYSTKAFSQSARVPNSLAWSLIGRHDVYCGIYASSGDLFFSGSHDGVIRIFDSSGAYLRLLEEIPCPNSYWSVVSLCLSPSERLLAYTILSSQIHLISLDKSGTRDRVKIVDDLPDQGSVSKTFSVCFDGTGTRLISGNDLGYLRIHDIESGACELTQASSNKRDMNAVTTLDAAGHVILAGSDDTTIRLFDSRALKKGSVAMFTGHMDGVTYLDSKGDGVYFLSNSKDQTVRLWDLRKHTQPGKDQFCRPRANWDYRVHSIPKTYTNPRHWHSGSSRGDQSVLTLRGHTVRYTLIRARFSPAHQTGQRYAYAGSTLDGWCIWDLFTGELIRRNSHGPHAVRDVYWHPWEPLAMASELNGSLSCWKSCTKDRVDPDEAVHSDRARFELCDPDGGRYRNRLAESGLLYRFPNETEIGPPTSGSSQSTISDLHQDDAETMSSIDTDDSTLDTEYEYIVRGYSWAGSDESDPDFAMDVSDVQNYTNDMGENSHIPVTRSQTRGRGTRRTRCRRSRDVVERS</sequence>
<dbReference type="InterPro" id="IPR015943">
    <property type="entry name" value="WD40/YVTN_repeat-like_dom_sf"/>
</dbReference>
<evidence type="ECO:0000256" key="1">
    <source>
        <dbReference type="PROSITE-ProRule" id="PRU00221"/>
    </source>
</evidence>
<dbReference type="PANTHER" id="PTHR19847:SF7">
    <property type="entry name" value="DDB1- AND CUL4-ASSOCIATED FACTOR 11"/>
    <property type="match status" value="1"/>
</dbReference>
<feature type="compositionally biased region" description="Basic residues" evidence="2">
    <location>
        <begin position="517"/>
        <end position="526"/>
    </location>
</feature>
<reference evidence="3 4" key="2">
    <citation type="journal article" date="2021" name="Genomics">
        <title>High-quality reference genome for Clonorchis sinensis.</title>
        <authorList>
            <person name="Young N.D."/>
            <person name="Stroehlein A.J."/>
            <person name="Kinkar L."/>
            <person name="Wang T."/>
            <person name="Sohn W.M."/>
            <person name="Chang B.C.H."/>
            <person name="Kaur P."/>
            <person name="Weisz D."/>
            <person name="Dudchenko O."/>
            <person name="Aiden E.L."/>
            <person name="Korhonen P.K."/>
            <person name="Gasser R.B."/>
        </authorList>
    </citation>
    <scope>NUCLEOTIDE SEQUENCE [LARGE SCALE GENOMIC DNA]</scope>
    <source>
        <strain evidence="3">Cs-k2</strain>
    </source>
</reference>
<comment type="caution">
    <text evidence="3">The sequence shown here is derived from an EMBL/GenBank/DDBJ whole genome shotgun (WGS) entry which is preliminary data.</text>
</comment>
<dbReference type="InterPro" id="IPR001680">
    <property type="entry name" value="WD40_rpt"/>
</dbReference>
<reference evidence="3 4" key="1">
    <citation type="journal article" date="2018" name="Biotechnol. Adv.">
        <title>Improved genomic resources and new bioinformatic workflow for the carcinogenic parasite Clonorchis sinensis: Biotechnological implications.</title>
        <authorList>
            <person name="Wang D."/>
            <person name="Korhonen P.K."/>
            <person name="Gasser R.B."/>
            <person name="Young N.D."/>
        </authorList>
    </citation>
    <scope>NUCLEOTIDE SEQUENCE [LARGE SCALE GENOMIC DNA]</scope>
    <source>
        <strain evidence="3">Cs-k2</strain>
    </source>
</reference>
<dbReference type="OrthoDB" id="63070at2759"/>
<dbReference type="EMBL" id="NIRI02000056">
    <property type="protein sequence ID" value="KAG5442814.1"/>
    <property type="molecule type" value="Genomic_DNA"/>
</dbReference>
<dbReference type="PROSITE" id="PS50294">
    <property type="entry name" value="WD_REPEATS_REGION"/>
    <property type="match status" value="1"/>
</dbReference>
<evidence type="ECO:0000313" key="4">
    <source>
        <dbReference type="Proteomes" id="UP000286415"/>
    </source>
</evidence>
<dbReference type="Proteomes" id="UP000286415">
    <property type="component" value="Unassembled WGS sequence"/>
</dbReference>
<organism evidence="3 4">
    <name type="scientific">Clonorchis sinensis</name>
    <name type="common">Chinese liver fluke</name>
    <dbReference type="NCBI Taxonomy" id="79923"/>
    <lineage>
        <taxon>Eukaryota</taxon>
        <taxon>Metazoa</taxon>
        <taxon>Spiralia</taxon>
        <taxon>Lophotrochozoa</taxon>
        <taxon>Platyhelminthes</taxon>
        <taxon>Trematoda</taxon>
        <taxon>Digenea</taxon>
        <taxon>Opisthorchiida</taxon>
        <taxon>Opisthorchiata</taxon>
        <taxon>Opisthorchiidae</taxon>
        <taxon>Clonorchis</taxon>
    </lineage>
</organism>
<keyword evidence="4" id="KW-1185">Reference proteome</keyword>
<dbReference type="AlphaFoldDB" id="A0A8T1M0B9"/>
<feature type="repeat" description="WD" evidence="1">
    <location>
        <begin position="220"/>
        <end position="254"/>
    </location>
</feature>
<dbReference type="SMART" id="SM00320">
    <property type="entry name" value="WD40"/>
    <property type="match status" value="6"/>
</dbReference>
<keyword evidence="1" id="KW-0853">WD repeat</keyword>
<dbReference type="GO" id="GO:0080008">
    <property type="term" value="C:Cul4-RING E3 ubiquitin ligase complex"/>
    <property type="evidence" value="ECO:0007669"/>
    <property type="project" value="TreeGrafter"/>
</dbReference>
<protein>
    <submittedName>
        <fullName evidence="3">DDB1- and CUL4-associated factor 11</fullName>
    </submittedName>
</protein>
<dbReference type="SUPFAM" id="SSF50978">
    <property type="entry name" value="WD40 repeat-like"/>
    <property type="match status" value="1"/>
</dbReference>
<dbReference type="GO" id="GO:0043161">
    <property type="term" value="P:proteasome-mediated ubiquitin-dependent protein catabolic process"/>
    <property type="evidence" value="ECO:0007669"/>
    <property type="project" value="TreeGrafter"/>
</dbReference>